<dbReference type="EC" id="2.4.1.5" evidence="3"/>
<dbReference type="Pfam" id="PF02324">
    <property type="entry name" value="Glyco_hydro_70"/>
    <property type="match status" value="2"/>
</dbReference>
<evidence type="ECO:0000313" key="6">
    <source>
        <dbReference type="EMBL" id="SHF76886.1"/>
    </source>
</evidence>
<comment type="catalytic activity">
    <reaction evidence="1">
        <text>[(1-&gt;6)-alpha-D-glucosyl](n) + sucrose = [(1-&gt;6)-alpha-D-glucosyl](n+1) + D-fructose</text>
        <dbReference type="Rhea" id="RHEA:18825"/>
        <dbReference type="Rhea" id="RHEA-COMP:11144"/>
        <dbReference type="Rhea" id="RHEA-COMP:11145"/>
        <dbReference type="ChEBI" id="CHEBI:17992"/>
        <dbReference type="ChEBI" id="CHEBI:18269"/>
        <dbReference type="ChEBI" id="CHEBI:37721"/>
        <dbReference type="EC" id="2.4.1.5"/>
    </reaction>
</comment>
<dbReference type="SUPFAM" id="SSF51011">
    <property type="entry name" value="Glycosyl hydrolase domain"/>
    <property type="match status" value="1"/>
</dbReference>
<keyword evidence="4" id="KW-0808">Transferase</keyword>
<dbReference type="KEGG" id="bcoa:BF29_2884"/>
<evidence type="ECO:0000259" key="5">
    <source>
        <dbReference type="SMART" id="SM00642"/>
    </source>
</evidence>
<reference evidence="6 7" key="1">
    <citation type="submission" date="2016-11" db="EMBL/GenBank/DDBJ databases">
        <authorList>
            <person name="Varghese N."/>
            <person name="Submissions S."/>
        </authorList>
    </citation>
    <scope>NUCLEOTIDE SEQUENCE [LARGE SCALE GENOMIC DNA]</scope>
    <source>
        <strain evidence="6 7">DSM 1</strain>
    </source>
</reference>
<dbReference type="Gene3D" id="3.20.20.470">
    <property type="entry name" value="Glucansucrase"/>
    <property type="match status" value="2"/>
</dbReference>
<organism evidence="6 7">
    <name type="scientific">Heyndrickxia coagulans DSM 1 = ATCC 7050</name>
    <dbReference type="NCBI Taxonomy" id="1121088"/>
    <lineage>
        <taxon>Bacteria</taxon>
        <taxon>Bacillati</taxon>
        <taxon>Bacillota</taxon>
        <taxon>Bacilli</taxon>
        <taxon>Bacillales</taxon>
        <taxon>Bacillaceae</taxon>
        <taxon>Heyndrickxia</taxon>
    </lineage>
</organism>
<dbReference type="InterPro" id="IPR006047">
    <property type="entry name" value="GH13_cat_dom"/>
</dbReference>
<evidence type="ECO:0000256" key="4">
    <source>
        <dbReference type="ARBA" id="ARBA00022679"/>
    </source>
</evidence>
<evidence type="ECO:0000313" key="7">
    <source>
        <dbReference type="Proteomes" id="UP000184029"/>
    </source>
</evidence>
<dbReference type="GeneID" id="29813419"/>
<evidence type="ECO:0000256" key="2">
    <source>
        <dbReference type="ARBA" id="ARBA00009247"/>
    </source>
</evidence>
<gene>
    <name evidence="6" type="ORF">SAMN02745208_02645</name>
</gene>
<feature type="domain" description="Glycosyl hydrolase family 13 catalytic" evidence="5">
    <location>
        <begin position="42"/>
        <end position="623"/>
    </location>
</feature>
<comment type="caution">
    <text evidence="6">The sequence shown here is derived from an EMBL/GenBank/DDBJ whole genome shotgun (WGS) entry which is preliminary data.</text>
</comment>
<sequence length="965" mass="108659">MEKKFFSRLSILMLSLLLVAGSISYFPKSAKAYTSGTSLDNRVIFQSFSLYMPYESNMYKILSAKGNELKDWGITDIWLPPAYRSFNAARYMEGYAIADRYDLGEFNQGPNNTRPTKYGTSDELKSMVSVLHANGLKVQEDLVPNQVLGLSKREAVYVTRVDQDGNLFKNPYTTGLATQIRANLYLAYTKGGGEGQAKYGYIKEWNKKYFNGTSLQGQGMDRVMKDSEGNPYRYFGPNNPKNYLPSWLDEAAAANKINTVDTYLPVDGWYAAKDASTSDNYWKPMLMHDPGYLKYMKSHGYSSVDDILNGDNGQIASLTDAYIASQPGYGFGSEERSFKNDDSGSDDQDQFLFVKKNGTTVHNLYNTISGHNQFLVGMDIDNGNPTVQKEQIHWMNWLLDTYQFDGFRIDAAGHYDKQVLLDEGDVMKQHFGSHLNDHLSYIESYQSAGTDFENKNGNPQLMMDYALFYSLQNALGKNSPSNSLSTIATNAVVNRASAGTANPTPNWSFVNNHDQEKNRVNKIMMDLYGIKPGIHYGTSAPKSFQDLYDKKTEAKALDIYEKDMERTVKTYAPYNVPSQYAYILTNKDTVPTVFYGDLYKTNASYMSEHTPYYDTIVKLLKVRKNYAYGNQQVTNYKSNTSGTAGKDLISSVRYGKDRNTGVATVIGNNPKTDTTIKVDMGTRHANQLFEDATGFHNEKLSTDSKGILTVHVKGTQNPRVKGYLGVWIPSKKAATPKQGPALQYGKYVTVTNKHYAVYQDFNWKKKNVTAVNKTYLAKVQYHHSNGSTYLSLYDGKGKWVGYINAKAVKTGSGKQGAAIQYGKYVTVTNKHYAVYQDFNWKKKNVTAVNKTYLAKVQYHHSNGSTYLSLYDGKGKWVGYINAKAVKTGSGKQGAAIQYGKHVKVTSKNYAVYQNFNWQKKNIRAVNKTYLAKYIFYHINGLSYLSLYDNKGKWIGYINAKAVKSK</sequence>
<proteinExistence type="inferred from homology"/>
<dbReference type="GO" id="GO:0046527">
    <property type="term" value="F:glucosyltransferase activity"/>
    <property type="evidence" value="ECO:0007669"/>
    <property type="project" value="InterPro"/>
</dbReference>
<dbReference type="InterPro" id="IPR003318">
    <property type="entry name" value="Glyco_hydro70cat"/>
</dbReference>
<dbReference type="PANTHER" id="PTHR43447">
    <property type="entry name" value="ALPHA-AMYLASE"/>
    <property type="match status" value="1"/>
</dbReference>
<dbReference type="EMBL" id="FQUB01000070">
    <property type="protein sequence ID" value="SHF76886.1"/>
    <property type="molecule type" value="Genomic_DNA"/>
</dbReference>
<dbReference type="RefSeq" id="WP_234969614.1">
    <property type="nucleotide sequence ID" value="NZ_ALAS01000175.1"/>
</dbReference>
<evidence type="ECO:0000256" key="3">
    <source>
        <dbReference type="ARBA" id="ARBA00012592"/>
    </source>
</evidence>
<evidence type="ECO:0000256" key="1">
    <source>
        <dbReference type="ARBA" id="ARBA00001152"/>
    </source>
</evidence>
<comment type="similarity">
    <text evidence="2">Belongs to the glycosyl hydrolase 70 family.</text>
</comment>
<dbReference type="AlphaFoldDB" id="A0A8B4BWM6"/>
<dbReference type="InterPro" id="IPR017853">
    <property type="entry name" value="GH"/>
</dbReference>
<dbReference type="SUPFAM" id="SSF51445">
    <property type="entry name" value="(Trans)glycosidases"/>
    <property type="match status" value="1"/>
</dbReference>
<name>A0A8B4BWM6_HEYCO</name>
<dbReference type="GO" id="GO:0009250">
    <property type="term" value="P:glucan biosynthetic process"/>
    <property type="evidence" value="ECO:0007669"/>
    <property type="project" value="InterPro"/>
</dbReference>
<protein>
    <recommendedName>
        <fullName evidence="3">dextransucrase</fullName>
        <ecNumber evidence="3">2.4.1.5</ecNumber>
    </recommendedName>
</protein>
<accession>A0A8B4BWM6</accession>
<dbReference type="SMART" id="SM00642">
    <property type="entry name" value="Aamy"/>
    <property type="match status" value="1"/>
</dbReference>
<dbReference type="Proteomes" id="UP000184029">
    <property type="component" value="Unassembled WGS sequence"/>
</dbReference>
<dbReference type="GO" id="GO:0047849">
    <property type="term" value="F:dextransucrase activity"/>
    <property type="evidence" value="ECO:0007669"/>
    <property type="project" value="UniProtKB-EC"/>
</dbReference>